<sequence>MSYKWLETASFTYPDNIAVKYNNESLTYQMLYMHAHSLGTHLQALKLKRVGLYIDNSMESVKLIHGLMMLGVEMVMLNTRLTPAELESQLDDVSVSTVIATRPVEIPGVDVIQYDDLFELETQTFIVNQPQPDDILSIMFTSGTTGRAKAVPQTYKNHFASHHNCQKHFEYDSESTWLMVNPIFHISGLSILFRAVITGCTLIVENKFDEKRVWEILDRDKVSHTSMVPVMLNRLMKTAGSHHLKGLLLGGASTTPSLLKKAMDKNLPVYNSFGMTETCSQIVQISYKDEKILTGAVGNVNGYDIKIDESSDELLIRGDSVVSDYLNADLKLEDGYFNTGDVAAVDEDGYLYILDRRTDLIISGGENIYPKEIEDAVYSLCGVERCVVIKKDDDEWGSVPVLLLEEAVDEALLLNHLSEKLAKYKLPKEIHYVDKIIMTSTGKISRSRNRKMFLDR</sequence>
<dbReference type="AlphaFoldDB" id="A0A078M6G3"/>
<keyword evidence="2 5" id="KW-0436">Ligase</keyword>
<dbReference type="STRING" id="1461582.BN1048_01182"/>
<dbReference type="UniPathway" id="UPA00079"/>
<reference evidence="8 9" key="1">
    <citation type="submission" date="2014-07" db="EMBL/GenBank/DDBJ databases">
        <authorList>
            <person name="Urmite Genomes Urmite Genomes"/>
        </authorList>
    </citation>
    <scope>NUCLEOTIDE SEQUENCE [LARGE SCALE GENOMIC DNA]</scope>
    <source>
        <strain evidence="8 9">13MG44_air</strain>
    </source>
</reference>
<dbReference type="OrthoDB" id="9757771at2"/>
<evidence type="ECO:0000313" key="8">
    <source>
        <dbReference type="EMBL" id="CEA00972.1"/>
    </source>
</evidence>
<dbReference type="GO" id="GO:0031956">
    <property type="term" value="F:medium-chain fatty acid-CoA ligase activity"/>
    <property type="evidence" value="ECO:0007669"/>
    <property type="project" value="TreeGrafter"/>
</dbReference>
<dbReference type="RefSeq" id="WP_035809388.1">
    <property type="nucleotide sequence ID" value="NZ_CCSE01000001.1"/>
</dbReference>
<dbReference type="GO" id="GO:0008756">
    <property type="term" value="F:o-succinylbenzoate-CoA ligase activity"/>
    <property type="evidence" value="ECO:0007669"/>
    <property type="project" value="UniProtKB-UniRule"/>
</dbReference>
<keyword evidence="1 5" id="KW-0474">Menaquinone biosynthesis</keyword>
<dbReference type="Gene3D" id="3.40.50.12780">
    <property type="entry name" value="N-terminal domain of ligase-like"/>
    <property type="match status" value="1"/>
</dbReference>
<evidence type="ECO:0000256" key="4">
    <source>
        <dbReference type="ARBA" id="ARBA00022840"/>
    </source>
</evidence>
<evidence type="ECO:0000256" key="5">
    <source>
        <dbReference type="HAMAP-Rule" id="MF_00731"/>
    </source>
</evidence>
<dbReference type="EMBL" id="CCSE01000001">
    <property type="protein sequence ID" value="CEA00972.1"/>
    <property type="molecule type" value="Genomic_DNA"/>
</dbReference>
<keyword evidence="9" id="KW-1185">Reference proteome</keyword>
<feature type="domain" description="AMP-binding enzyme C-terminal" evidence="7">
    <location>
        <begin position="372"/>
        <end position="443"/>
    </location>
</feature>
<dbReference type="GO" id="GO:0005524">
    <property type="term" value="F:ATP binding"/>
    <property type="evidence" value="ECO:0007669"/>
    <property type="project" value="UniProtKB-KW"/>
</dbReference>
<dbReference type="InterPro" id="IPR010192">
    <property type="entry name" value="MenE"/>
</dbReference>
<dbReference type="Pfam" id="PF13193">
    <property type="entry name" value="AMP-binding_C"/>
    <property type="match status" value="1"/>
</dbReference>
<evidence type="ECO:0000256" key="1">
    <source>
        <dbReference type="ARBA" id="ARBA00022428"/>
    </source>
</evidence>
<dbReference type="SUPFAM" id="SSF56801">
    <property type="entry name" value="Acetyl-CoA synthetase-like"/>
    <property type="match status" value="1"/>
</dbReference>
<keyword evidence="4 5" id="KW-0067">ATP-binding</keyword>
<comment type="pathway">
    <text evidence="5">Quinol/quinone metabolism; 1,4-dihydroxy-2-naphthoate biosynthesis; 1,4-dihydroxy-2-naphthoate from chorismate: step 5/7.</text>
</comment>
<dbReference type="InterPro" id="IPR042099">
    <property type="entry name" value="ANL_N_sf"/>
</dbReference>
<dbReference type="GO" id="GO:0009234">
    <property type="term" value="P:menaquinone biosynthetic process"/>
    <property type="evidence" value="ECO:0007669"/>
    <property type="project" value="UniProtKB-UniRule"/>
</dbReference>
<dbReference type="PANTHER" id="PTHR43201:SF5">
    <property type="entry name" value="MEDIUM-CHAIN ACYL-COA LIGASE ACSF2, MITOCHONDRIAL"/>
    <property type="match status" value="1"/>
</dbReference>
<dbReference type="eggNOG" id="COG0318">
    <property type="taxonomic scope" value="Bacteria"/>
</dbReference>
<proteinExistence type="inferred from homology"/>
<comment type="pathway">
    <text evidence="5">Quinol/quinone metabolism; menaquinone biosynthesis.</text>
</comment>
<dbReference type="PROSITE" id="PS00455">
    <property type="entry name" value="AMP_BINDING"/>
    <property type="match status" value="1"/>
</dbReference>
<evidence type="ECO:0000259" key="7">
    <source>
        <dbReference type="Pfam" id="PF13193"/>
    </source>
</evidence>
<dbReference type="PANTHER" id="PTHR43201">
    <property type="entry name" value="ACYL-COA SYNTHETASE"/>
    <property type="match status" value="1"/>
</dbReference>
<comment type="function">
    <text evidence="5">Converts 2-succinylbenzoate (OSB) to 2-succinylbenzoyl-CoA (OSB-CoA).</text>
</comment>
<protein>
    <recommendedName>
        <fullName evidence="5">2-succinylbenzoate--CoA ligase</fullName>
        <ecNumber evidence="5">6.2.1.26</ecNumber>
    </recommendedName>
    <alternativeName>
        <fullName evidence="5">o-succinylbenzoyl-CoA synthetase</fullName>
        <shortName evidence="5">OSB-CoA synthetase</shortName>
    </alternativeName>
</protein>
<dbReference type="UniPathway" id="UPA01057">
    <property type="reaction ID" value="UER00166"/>
</dbReference>
<accession>A0A078M6G3</accession>
<dbReference type="InterPro" id="IPR000873">
    <property type="entry name" value="AMP-dep_synth/lig_dom"/>
</dbReference>
<dbReference type="Proteomes" id="UP000044136">
    <property type="component" value="Unassembled WGS sequence"/>
</dbReference>
<dbReference type="GO" id="GO:0006631">
    <property type="term" value="P:fatty acid metabolic process"/>
    <property type="evidence" value="ECO:0007669"/>
    <property type="project" value="TreeGrafter"/>
</dbReference>
<dbReference type="NCBIfam" id="TIGR01923">
    <property type="entry name" value="menE"/>
    <property type="match status" value="1"/>
</dbReference>
<keyword evidence="3 5" id="KW-0547">Nucleotide-binding</keyword>
<organism evidence="8 9">
    <name type="scientific">Jeotgalicoccus saudimassiliensis</name>
    <dbReference type="NCBI Taxonomy" id="1461582"/>
    <lineage>
        <taxon>Bacteria</taxon>
        <taxon>Bacillati</taxon>
        <taxon>Bacillota</taxon>
        <taxon>Bacilli</taxon>
        <taxon>Bacillales</taxon>
        <taxon>Staphylococcaceae</taxon>
        <taxon>Jeotgalicoccus</taxon>
    </lineage>
</organism>
<dbReference type="Pfam" id="PF00501">
    <property type="entry name" value="AMP-binding"/>
    <property type="match status" value="1"/>
</dbReference>
<dbReference type="HOGENOM" id="CLU_000022_59_0_9"/>
<name>A0A078M6G3_9STAP</name>
<dbReference type="InterPro" id="IPR045851">
    <property type="entry name" value="AMP-bd_C_sf"/>
</dbReference>
<dbReference type="EC" id="6.2.1.26" evidence="5"/>
<evidence type="ECO:0000313" key="9">
    <source>
        <dbReference type="Proteomes" id="UP000044136"/>
    </source>
</evidence>
<dbReference type="InterPro" id="IPR020845">
    <property type="entry name" value="AMP-binding_CS"/>
</dbReference>
<gene>
    <name evidence="5 8" type="primary">menE</name>
    <name evidence="8" type="ORF">BN1048_01182</name>
</gene>
<evidence type="ECO:0000256" key="2">
    <source>
        <dbReference type="ARBA" id="ARBA00022598"/>
    </source>
</evidence>
<comment type="similarity">
    <text evidence="5">Belongs to the ATP-dependent AMP-binding enzyme family. MenE subfamily.</text>
</comment>
<dbReference type="Gene3D" id="3.30.300.30">
    <property type="match status" value="1"/>
</dbReference>
<evidence type="ECO:0000259" key="6">
    <source>
        <dbReference type="Pfam" id="PF00501"/>
    </source>
</evidence>
<feature type="domain" description="AMP-dependent synthetase/ligase" evidence="6">
    <location>
        <begin position="9"/>
        <end position="326"/>
    </location>
</feature>
<comment type="catalytic activity">
    <reaction evidence="5">
        <text>2-succinylbenzoate + ATP + CoA = 2-succinylbenzoyl-CoA + AMP + diphosphate</text>
        <dbReference type="Rhea" id="RHEA:17009"/>
        <dbReference type="ChEBI" id="CHEBI:18325"/>
        <dbReference type="ChEBI" id="CHEBI:30616"/>
        <dbReference type="ChEBI" id="CHEBI:33019"/>
        <dbReference type="ChEBI" id="CHEBI:57287"/>
        <dbReference type="ChEBI" id="CHEBI:57364"/>
        <dbReference type="ChEBI" id="CHEBI:456215"/>
        <dbReference type="EC" id="6.2.1.26"/>
    </reaction>
</comment>
<dbReference type="HAMAP" id="MF_00731">
    <property type="entry name" value="MenE"/>
    <property type="match status" value="1"/>
</dbReference>
<evidence type="ECO:0000256" key="3">
    <source>
        <dbReference type="ARBA" id="ARBA00022741"/>
    </source>
</evidence>
<dbReference type="InterPro" id="IPR025110">
    <property type="entry name" value="AMP-bd_C"/>
</dbReference>